<keyword evidence="1" id="KW-0732">Signal</keyword>
<dbReference type="SUPFAM" id="SSF52833">
    <property type="entry name" value="Thioredoxin-like"/>
    <property type="match status" value="1"/>
</dbReference>
<sequence>MLKKAFLSLFLFCAFQNIYAQRGIQFLTNKNFNQAIALAKQQNKLLFVEAYAPDCHVCQSFKGTFAQPQVGALYNAKFINYQLDLRQQMNYQILRQLKIIINATPTFLFFDPKTMKLVQARIFGEGENSVINVNSIGQKAANTAEHYDKMAERLKKGEKNPGFLLNYAEIARISGDTLTNIKALNEYIKLIPANQYSSRNSFNFLGKSLMNNENPLFDYFVSNLGVYQRQFDANSVRMTYENIFQIVLTSSQANKMSNTGLQKLKIQMKKVGLDDGSIVRRTWMVECGILFKAKKNKEALAIIQKVLDALPSAPGPKEYQFLCDFIKSKTKDPKTIQFAKKNYCAFGTK</sequence>
<evidence type="ECO:0000313" key="2">
    <source>
        <dbReference type="EMBL" id="RVU26602.1"/>
    </source>
</evidence>
<reference evidence="2 3" key="1">
    <citation type="submission" date="2019-01" db="EMBL/GenBank/DDBJ databases">
        <authorList>
            <person name="Chen W.-M."/>
        </authorList>
    </citation>
    <scope>NUCLEOTIDE SEQUENCE [LARGE SCALE GENOMIC DNA]</scope>
    <source>
        <strain evidence="2 3">FSY-15</strain>
    </source>
</reference>
<dbReference type="Gene3D" id="3.40.30.10">
    <property type="entry name" value="Glutaredoxin"/>
    <property type="match status" value="1"/>
</dbReference>
<dbReference type="Pfam" id="PF13899">
    <property type="entry name" value="Thioredoxin_7"/>
    <property type="match status" value="1"/>
</dbReference>
<protein>
    <submittedName>
        <fullName evidence="2">Thioredoxin family protein</fullName>
    </submittedName>
</protein>
<evidence type="ECO:0000256" key="1">
    <source>
        <dbReference type="SAM" id="SignalP"/>
    </source>
</evidence>
<comment type="caution">
    <text evidence="2">The sequence shown here is derived from an EMBL/GenBank/DDBJ whole genome shotgun (WGS) entry which is preliminary data.</text>
</comment>
<dbReference type="OrthoDB" id="922811at2"/>
<dbReference type="AlphaFoldDB" id="A0A437PWJ1"/>
<dbReference type="EMBL" id="SACY01000001">
    <property type="protein sequence ID" value="RVU26602.1"/>
    <property type="molecule type" value="Genomic_DNA"/>
</dbReference>
<organism evidence="2 3">
    <name type="scientific">Sandaracinomonas limnophila</name>
    <dbReference type="NCBI Taxonomy" id="1862386"/>
    <lineage>
        <taxon>Bacteria</taxon>
        <taxon>Pseudomonadati</taxon>
        <taxon>Bacteroidota</taxon>
        <taxon>Cytophagia</taxon>
        <taxon>Cytophagales</taxon>
        <taxon>Flectobacillaceae</taxon>
        <taxon>Sandaracinomonas</taxon>
    </lineage>
</organism>
<accession>A0A437PWJ1</accession>
<gene>
    <name evidence="2" type="ORF">EOJ36_01005</name>
</gene>
<feature type="signal peptide" evidence="1">
    <location>
        <begin position="1"/>
        <end position="20"/>
    </location>
</feature>
<dbReference type="RefSeq" id="WP_127802154.1">
    <property type="nucleotide sequence ID" value="NZ_SACY01000001.1"/>
</dbReference>
<evidence type="ECO:0000313" key="3">
    <source>
        <dbReference type="Proteomes" id="UP000282832"/>
    </source>
</evidence>
<dbReference type="Proteomes" id="UP000282832">
    <property type="component" value="Unassembled WGS sequence"/>
</dbReference>
<name>A0A437PWJ1_9BACT</name>
<proteinExistence type="predicted"/>
<dbReference type="InterPro" id="IPR036249">
    <property type="entry name" value="Thioredoxin-like_sf"/>
</dbReference>
<keyword evidence="3" id="KW-1185">Reference proteome</keyword>
<feature type="chain" id="PRO_5019008735" evidence="1">
    <location>
        <begin position="21"/>
        <end position="349"/>
    </location>
</feature>